<dbReference type="GO" id="GO:0050567">
    <property type="term" value="F:glutaminyl-tRNA synthase (glutamine-hydrolyzing) activity"/>
    <property type="evidence" value="ECO:0007669"/>
    <property type="project" value="UniProtKB-UniRule"/>
</dbReference>
<dbReference type="InterPro" id="IPR018027">
    <property type="entry name" value="Asn/Gln_amidotransferase"/>
</dbReference>
<dbReference type="InterPro" id="IPR017958">
    <property type="entry name" value="Gln-tRNA_amidoTrfase_suB_CS"/>
</dbReference>
<dbReference type="PROSITE" id="PS01234">
    <property type="entry name" value="GATB"/>
    <property type="match status" value="1"/>
</dbReference>
<dbReference type="NCBIfam" id="NF004012">
    <property type="entry name" value="PRK05477.1-2"/>
    <property type="match status" value="1"/>
</dbReference>
<dbReference type="Pfam" id="PF02637">
    <property type="entry name" value="GatB_Yqey"/>
    <property type="match status" value="1"/>
</dbReference>
<dbReference type="Gene3D" id="1.10.150.380">
    <property type="entry name" value="GatB domain, N-terminal subdomain"/>
    <property type="match status" value="1"/>
</dbReference>
<comment type="subunit">
    <text evidence="2 11">Heterotrimer of A, B and C subunits.</text>
</comment>
<dbReference type="InterPro" id="IPR023168">
    <property type="entry name" value="GatB_Yqey_C_2"/>
</dbReference>
<keyword evidence="4 11" id="KW-0436">Ligase</keyword>
<keyword evidence="5 11" id="KW-0547">Nucleotide-binding</keyword>
<evidence type="ECO:0000256" key="9">
    <source>
        <dbReference type="ARBA" id="ARBA00047380"/>
    </source>
</evidence>
<dbReference type="Pfam" id="PF02934">
    <property type="entry name" value="GatB_N"/>
    <property type="match status" value="1"/>
</dbReference>
<evidence type="ECO:0000256" key="5">
    <source>
        <dbReference type="ARBA" id="ARBA00022741"/>
    </source>
</evidence>
<evidence type="ECO:0000256" key="6">
    <source>
        <dbReference type="ARBA" id="ARBA00022840"/>
    </source>
</evidence>
<dbReference type="SUPFAM" id="SSF89095">
    <property type="entry name" value="GatB/YqeY motif"/>
    <property type="match status" value="1"/>
</dbReference>
<dbReference type="EMBL" id="CP002130">
    <property type="protein sequence ID" value="AEI88976.1"/>
    <property type="molecule type" value="Genomic_DNA"/>
</dbReference>
<evidence type="ECO:0000256" key="3">
    <source>
        <dbReference type="ARBA" id="ARBA00016923"/>
    </source>
</evidence>
<dbReference type="NCBIfam" id="TIGR00133">
    <property type="entry name" value="gatB"/>
    <property type="match status" value="1"/>
</dbReference>
<dbReference type="Proteomes" id="UP000006639">
    <property type="component" value="Chromosome"/>
</dbReference>
<evidence type="ECO:0000256" key="1">
    <source>
        <dbReference type="ARBA" id="ARBA00005306"/>
    </source>
</evidence>
<keyword evidence="7 11" id="KW-0648">Protein biosynthesis</keyword>
<dbReference type="InterPro" id="IPR004413">
    <property type="entry name" value="GatB"/>
</dbReference>
<keyword evidence="6 11" id="KW-0067">ATP-binding</keyword>
<dbReference type="GO" id="GO:0006412">
    <property type="term" value="P:translation"/>
    <property type="evidence" value="ECO:0007669"/>
    <property type="project" value="UniProtKB-UniRule"/>
</dbReference>
<dbReference type="InterPro" id="IPR003789">
    <property type="entry name" value="Asn/Gln_tRNA_amidoTrase-B-like"/>
</dbReference>
<accession>F7XWC7</accession>
<proteinExistence type="inferred from homology"/>
<name>F7XWC7_MIDMI</name>
<comment type="function">
    <text evidence="8 11">Allows the formation of correctly charged Asn-tRNA(Asn) or Gln-tRNA(Gln) through the transamidation of misacylated Asp-tRNA(Asn) or Glu-tRNA(Gln) in organisms which lack either or both of asparaginyl-tRNA or glutaminyl-tRNA synthetases. The reaction takes place in the presence of glutamine and ATP through an activated phospho-Asp-tRNA(Asn) or phospho-Glu-tRNA(Gln).</text>
</comment>
<comment type="similarity">
    <text evidence="1 11">Belongs to the GatB/GatE family. GatB subfamily.</text>
</comment>
<dbReference type="HOGENOM" id="CLU_019240_1_1_5"/>
<gene>
    <name evidence="11 13" type="primary">gatB</name>
    <name evidence="13" type="ordered locus">midi_00679</name>
</gene>
<reference evidence="13 14" key="1">
    <citation type="journal article" date="2011" name="Mol. Biol. Evol.">
        <title>Phylogenomic evidence for the presence of a flagellum and cbb3 oxidase in the free-living mitochondrial ancestor.</title>
        <authorList>
            <person name="Sassera D."/>
            <person name="Lo N."/>
            <person name="Epis S."/>
            <person name="D'Auria G."/>
            <person name="Montagna M."/>
            <person name="Comandatore F."/>
            <person name="Horner D."/>
            <person name="Pereto J."/>
            <person name="Luciano A.M."/>
            <person name="Franciosi F."/>
            <person name="Ferri E."/>
            <person name="Crotti E."/>
            <person name="Bazzocchi C."/>
            <person name="Daffonchio D."/>
            <person name="Sacchi L."/>
            <person name="Moya A."/>
            <person name="Latorre A."/>
            <person name="Bandi C."/>
        </authorList>
    </citation>
    <scope>NUCLEOTIDE SEQUENCE [LARGE SCALE GENOMIC DNA]</scope>
    <source>
        <strain evidence="13 14">IricVA</strain>
    </source>
</reference>
<evidence type="ECO:0000259" key="12">
    <source>
        <dbReference type="SMART" id="SM00845"/>
    </source>
</evidence>
<evidence type="ECO:0000256" key="11">
    <source>
        <dbReference type="HAMAP-Rule" id="MF_00121"/>
    </source>
</evidence>
<dbReference type="GO" id="GO:0050566">
    <property type="term" value="F:asparaginyl-tRNA synthase (glutamine-hydrolyzing) activity"/>
    <property type="evidence" value="ECO:0007669"/>
    <property type="project" value="RHEA"/>
</dbReference>
<dbReference type="SMART" id="SM00845">
    <property type="entry name" value="GatB_Yqey"/>
    <property type="match status" value="1"/>
</dbReference>
<dbReference type="GO" id="GO:0016740">
    <property type="term" value="F:transferase activity"/>
    <property type="evidence" value="ECO:0007669"/>
    <property type="project" value="UniProtKB-KW"/>
</dbReference>
<evidence type="ECO:0000256" key="8">
    <source>
        <dbReference type="ARBA" id="ARBA00024799"/>
    </source>
</evidence>
<evidence type="ECO:0000313" key="14">
    <source>
        <dbReference type="Proteomes" id="UP000006639"/>
    </source>
</evidence>
<keyword evidence="14" id="KW-1185">Reference proteome</keyword>
<sequence>MPGMLPSINGKCVEQAVKTGLGIGAQINLFSCFDRKNYFYPDLPQGYQISQFRHPIVSNGRITIELPDKQIKTIGVARIHIEQDAGKSIHDQSPGETFVDLNRSGIALMEIVTEPDMRSSEEAAEFLKKLRSTLRYLGSCDGDMEKGSLRCDANVSVRPLGSNKYGTRVEIKNVNSVKFVIKAINYEATRQVELLESGGEVLQETRLFDSNEEVTKPMRTKEDAVDYRYFPDPDLLPLILSEEYVENIRKALPELPDAKIARYISTMGISDYDANVIVADKNIADYFEATAALTDPKLAANWIIAELFGKLNKANLEIIASPIKPGDLAALIELIRSGVVSGKIAKQVFELMFETQEEPKALIEKHGLVQVTNNDEIEKFVDQVLAANPEKVAEYRAGKEKLFGFFVGQVMQISEGKVNPSVLNDILKKKL</sequence>
<evidence type="ECO:0000313" key="13">
    <source>
        <dbReference type="EMBL" id="AEI88976.1"/>
    </source>
</evidence>
<dbReference type="GO" id="GO:0005524">
    <property type="term" value="F:ATP binding"/>
    <property type="evidence" value="ECO:0007669"/>
    <property type="project" value="UniProtKB-KW"/>
</dbReference>
<keyword evidence="13" id="KW-0808">Transferase</keyword>
<dbReference type="GO" id="GO:0070681">
    <property type="term" value="P:glutaminyl-tRNAGln biosynthesis via transamidation"/>
    <property type="evidence" value="ECO:0007669"/>
    <property type="project" value="TreeGrafter"/>
</dbReference>
<dbReference type="InterPro" id="IPR042114">
    <property type="entry name" value="GatB_C_1"/>
</dbReference>
<comment type="catalytic activity">
    <reaction evidence="10 11">
        <text>L-glutamyl-tRNA(Gln) + L-glutamine + ATP + H2O = L-glutaminyl-tRNA(Gln) + L-glutamate + ADP + phosphate + H(+)</text>
        <dbReference type="Rhea" id="RHEA:17521"/>
        <dbReference type="Rhea" id="RHEA-COMP:9681"/>
        <dbReference type="Rhea" id="RHEA-COMP:9684"/>
        <dbReference type="ChEBI" id="CHEBI:15377"/>
        <dbReference type="ChEBI" id="CHEBI:15378"/>
        <dbReference type="ChEBI" id="CHEBI:29985"/>
        <dbReference type="ChEBI" id="CHEBI:30616"/>
        <dbReference type="ChEBI" id="CHEBI:43474"/>
        <dbReference type="ChEBI" id="CHEBI:58359"/>
        <dbReference type="ChEBI" id="CHEBI:78520"/>
        <dbReference type="ChEBI" id="CHEBI:78521"/>
        <dbReference type="ChEBI" id="CHEBI:456216"/>
    </reaction>
</comment>
<dbReference type="NCBIfam" id="NF004015">
    <property type="entry name" value="PRK05477.1-5"/>
    <property type="match status" value="1"/>
</dbReference>
<evidence type="ECO:0000256" key="4">
    <source>
        <dbReference type="ARBA" id="ARBA00022598"/>
    </source>
</evidence>
<dbReference type="STRING" id="696127.midi_00679"/>
<dbReference type="PANTHER" id="PTHR11659:SF0">
    <property type="entry name" value="GLUTAMYL-TRNA(GLN) AMIDOTRANSFERASE SUBUNIT B, MITOCHONDRIAL"/>
    <property type="match status" value="1"/>
</dbReference>
<dbReference type="InterPro" id="IPR014746">
    <property type="entry name" value="Gln_synth/guanido_kin_cat_dom"/>
</dbReference>
<dbReference type="FunFam" id="1.10.10.410:FF:000001">
    <property type="entry name" value="Aspartyl/glutamyl-tRNA(Asn/Gln) amidotransferase subunit B"/>
    <property type="match status" value="1"/>
</dbReference>
<dbReference type="Gene3D" id="1.10.10.410">
    <property type="match status" value="1"/>
</dbReference>
<dbReference type="HAMAP" id="MF_00121">
    <property type="entry name" value="GatB"/>
    <property type="match status" value="1"/>
</dbReference>
<evidence type="ECO:0000256" key="2">
    <source>
        <dbReference type="ARBA" id="ARBA00011123"/>
    </source>
</evidence>
<dbReference type="SUPFAM" id="SSF55931">
    <property type="entry name" value="Glutamine synthetase/guanido kinase"/>
    <property type="match status" value="1"/>
</dbReference>
<dbReference type="KEGG" id="mmn:midi_00679"/>
<dbReference type="InterPro" id="IPR006075">
    <property type="entry name" value="Asn/Gln-tRNA_Trfase_suB/E_cat"/>
</dbReference>
<dbReference type="EC" id="6.3.5.-" evidence="11"/>
<protein>
    <recommendedName>
        <fullName evidence="3 11">Aspartyl/glutamyl-tRNA(Asn/Gln) amidotransferase subunit B</fullName>
        <shortName evidence="11">Asp/Glu-ADT subunit B</shortName>
        <ecNumber evidence="11">6.3.5.-</ecNumber>
    </recommendedName>
</protein>
<organism evidence="13 14">
    <name type="scientific">Midichloria mitochondrii (strain IricVA)</name>
    <dbReference type="NCBI Taxonomy" id="696127"/>
    <lineage>
        <taxon>Bacteria</taxon>
        <taxon>Pseudomonadati</taxon>
        <taxon>Pseudomonadota</taxon>
        <taxon>Alphaproteobacteria</taxon>
        <taxon>Rickettsiales</taxon>
        <taxon>Candidatus Midichloriaceae</taxon>
        <taxon>Candidatus Midichloria</taxon>
    </lineage>
</organism>
<dbReference type="AlphaFoldDB" id="F7XWC7"/>
<feature type="domain" description="Asn/Gln amidotransferase" evidence="12">
    <location>
        <begin position="285"/>
        <end position="431"/>
    </location>
</feature>
<dbReference type="PANTHER" id="PTHR11659">
    <property type="entry name" value="GLUTAMYL-TRNA GLN AMIDOTRANSFERASE SUBUNIT B MITOCHONDRIAL AND PROKARYOTIC PET112-RELATED"/>
    <property type="match status" value="1"/>
</dbReference>
<comment type="catalytic activity">
    <reaction evidence="9 11">
        <text>L-aspartyl-tRNA(Asn) + L-glutamine + ATP + H2O = L-asparaginyl-tRNA(Asn) + L-glutamate + ADP + phosphate + 2 H(+)</text>
        <dbReference type="Rhea" id="RHEA:14513"/>
        <dbReference type="Rhea" id="RHEA-COMP:9674"/>
        <dbReference type="Rhea" id="RHEA-COMP:9677"/>
        <dbReference type="ChEBI" id="CHEBI:15377"/>
        <dbReference type="ChEBI" id="CHEBI:15378"/>
        <dbReference type="ChEBI" id="CHEBI:29985"/>
        <dbReference type="ChEBI" id="CHEBI:30616"/>
        <dbReference type="ChEBI" id="CHEBI:43474"/>
        <dbReference type="ChEBI" id="CHEBI:58359"/>
        <dbReference type="ChEBI" id="CHEBI:78515"/>
        <dbReference type="ChEBI" id="CHEBI:78516"/>
        <dbReference type="ChEBI" id="CHEBI:456216"/>
    </reaction>
</comment>
<evidence type="ECO:0000256" key="10">
    <source>
        <dbReference type="ARBA" id="ARBA00047913"/>
    </source>
</evidence>
<dbReference type="InterPro" id="IPR017959">
    <property type="entry name" value="Asn/Gln-tRNA_amidoTrfase_suB/E"/>
</dbReference>
<evidence type="ECO:0000256" key="7">
    <source>
        <dbReference type="ARBA" id="ARBA00022917"/>
    </source>
</evidence>
<dbReference type="NCBIfam" id="NF004014">
    <property type="entry name" value="PRK05477.1-4"/>
    <property type="match status" value="1"/>
</dbReference>
<dbReference type="FunFam" id="1.10.150.380:FF:000001">
    <property type="entry name" value="Aspartyl/glutamyl-tRNA(Asn/Gln) amidotransferase subunit B"/>
    <property type="match status" value="1"/>
</dbReference>